<keyword evidence="5" id="KW-0378">Hydrolase</keyword>
<keyword evidence="2" id="KW-0548">Nucleotidyltransferase</keyword>
<dbReference type="InterPro" id="IPR056924">
    <property type="entry name" value="SH3_Tf2-1"/>
</dbReference>
<dbReference type="PROSITE" id="PS50994">
    <property type="entry name" value="INTEGRASE"/>
    <property type="match status" value="1"/>
</dbReference>
<dbReference type="Gene3D" id="3.10.10.10">
    <property type="entry name" value="HIV Type 1 Reverse Transcriptase, subunit A, domain 1"/>
    <property type="match status" value="1"/>
</dbReference>
<dbReference type="FunFam" id="3.30.420.10:FF:000032">
    <property type="entry name" value="Retrovirus-related Pol polyprotein from transposon 297-like Protein"/>
    <property type="match status" value="1"/>
</dbReference>
<dbReference type="FunFam" id="3.30.70.270:FF:000020">
    <property type="entry name" value="Transposon Tf2-6 polyprotein-like Protein"/>
    <property type="match status" value="1"/>
</dbReference>
<dbReference type="InterPro" id="IPR036397">
    <property type="entry name" value="RNaseH_sf"/>
</dbReference>
<evidence type="ECO:0000256" key="6">
    <source>
        <dbReference type="ARBA" id="ARBA00022918"/>
    </source>
</evidence>
<dbReference type="Pfam" id="PF17917">
    <property type="entry name" value="RT_RNaseH"/>
    <property type="match status" value="1"/>
</dbReference>
<dbReference type="InterPro" id="IPR041373">
    <property type="entry name" value="RT_RNaseH"/>
</dbReference>
<feature type="domain" description="Integrase catalytic" evidence="9">
    <location>
        <begin position="440"/>
        <end position="600"/>
    </location>
</feature>
<keyword evidence="11" id="KW-1185">Reference proteome</keyword>
<dbReference type="PROSITE" id="PS50878">
    <property type="entry name" value="RT_POL"/>
    <property type="match status" value="1"/>
</dbReference>
<dbReference type="CDD" id="cd09274">
    <property type="entry name" value="RNase_HI_RT_Ty3"/>
    <property type="match status" value="1"/>
</dbReference>
<dbReference type="InterPro" id="IPR043128">
    <property type="entry name" value="Rev_trsase/Diguanyl_cyclase"/>
</dbReference>
<evidence type="ECO:0000313" key="10">
    <source>
        <dbReference type="EMBL" id="KAI9186523.1"/>
    </source>
</evidence>
<dbReference type="EMBL" id="JAJSOW010000100">
    <property type="protein sequence ID" value="KAI9186523.1"/>
    <property type="molecule type" value="Genomic_DNA"/>
</dbReference>
<dbReference type="Gene3D" id="1.10.340.70">
    <property type="match status" value="1"/>
</dbReference>
<dbReference type="PANTHER" id="PTHR35046:SF9">
    <property type="entry name" value="RNA-DIRECTED DNA POLYMERASE"/>
    <property type="match status" value="1"/>
</dbReference>
<name>A0AAD5J6N4_ACENE</name>
<dbReference type="InterPro" id="IPR016197">
    <property type="entry name" value="Chromo-like_dom_sf"/>
</dbReference>
<keyword evidence="1" id="KW-0808">Transferase</keyword>
<dbReference type="CDD" id="cd01647">
    <property type="entry name" value="RT_LTR"/>
    <property type="match status" value="1"/>
</dbReference>
<dbReference type="GO" id="GO:0016787">
    <property type="term" value="F:hydrolase activity"/>
    <property type="evidence" value="ECO:0007669"/>
    <property type="project" value="UniProtKB-KW"/>
</dbReference>
<dbReference type="GO" id="GO:0004519">
    <property type="term" value="F:endonuclease activity"/>
    <property type="evidence" value="ECO:0007669"/>
    <property type="project" value="UniProtKB-KW"/>
</dbReference>
<evidence type="ECO:0000259" key="7">
    <source>
        <dbReference type="PROSITE" id="PS50013"/>
    </source>
</evidence>
<dbReference type="InterPro" id="IPR012337">
    <property type="entry name" value="RNaseH-like_sf"/>
</dbReference>
<dbReference type="Gene3D" id="2.40.50.40">
    <property type="match status" value="1"/>
</dbReference>
<dbReference type="InterPro" id="IPR000477">
    <property type="entry name" value="RT_dom"/>
</dbReference>
<accession>A0AAD5J6N4</accession>
<feature type="domain" description="Reverse transcriptase" evidence="8">
    <location>
        <begin position="1"/>
        <end position="168"/>
    </location>
</feature>
<dbReference type="InterPro" id="IPR001584">
    <property type="entry name" value="Integrase_cat-core"/>
</dbReference>
<evidence type="ECO:0000256" key="2">
    <source>
        <dbReference type="ARBA" id="ARBA00022695"/>
    </source>
</evidence>
<dbReference type="SMART" id="SM00298">
    <property type="entry name" value="CHROMO"/>
    <property type="match status" value="1"/>
</dbReference>
<dbReference type="InterPro" id="IPR041588">
    <property type="entry name" value="Integrase_H2C2"/>
</dbReference>
<dbReference type="Gene3D" id="3.30.420.10">
    <property type="entry name" value="Ribonuclease H-like superfamily/Ribonuclease H"/>
    <property type="match status" value="1"/>
</dbReference>
<dbReference type="Proteomes" id="UP001064489">
    <property type="component" value="Chromosome 3"/>
</dbReference>
<dbReference type="Pfam" id="PF00078">
    <property type="entry name" value="RVT_1"/>
    <property type="match status" value="1"/>
</dbReference>
<evidence type="ECO:0000256" key="5">
    <source>
        <dbReference type="ARBA" id="ARBA00022801"/>
    </source>
</evidence>
<dbReference type="SUPFAM" id="SSF53098">
    <property type="entry name" value="Ribonuclease H-like"/>
    <property type="match status" value="1"/>
</dbReference>
<dbReference type="PANTHER" id="PTHR35046">
    <property type="entry name" value="ZINC KNUCKLE (CCHC-TYPE) FAMILY PROTEIN"/>
    <property type="match status" value="1"/>
</dbReference>
<dbReference type="GO" id="GO:0003964">
    <property type="term" value="F:RNA-directed DNA polymerase activity"/>
    <property type="evidence" value="ECO:0007669"/>
    <property type="project" value="UniProtKB-KW"/>
</dbReference>
<reference evidence="10" key="1">
    <citation type="journal article" date="2022" name="Plant J.">
        <title>Strategies of tolerance reflected in two North American maple genomes.</title>
        <authorList>
            <person name="McEvoy S.L."/>
            <person name="Sezen U.U."/>
            <person name="Trouern-Trend A."/>
            <person name="McMahon S.M."/>
            <person name="Schaberg P.G."/>
            <person name="Yang J."/>
            <person name="Wegrzyn J.L."/>
            <person name="Swenson N.G."/>
        </authorList>
    </citation>
    <scope>NUCLEOTIDE SEQUENCE</scope>
    <source>
        <strain evidence="10">91603</strain>
    </source>
</reference>
<keyword evidence="3" id="KW-0540">Nuclease</keyword>
<reference evidence="10" key="2">
    <citation type="submission" date="2023-02" db="EMBL/GenBank/DDBJ databases">
        <authorList>
            <person name="Swenson N.G."/>
            <person name="Wegrzyn J.L."/>
            <person name="Mcevoy S.L."/>
        </authorList>
    </citation>
    <scope>NUCLEOTIDE SEQUENCE</scope>
    <source>
        <strain evidence="10">91603</strain>
        <tissue evidence="10">Leaf</tissue>
    </source>
</reference>
<dbReference type="Pfam" id="PF00385">
    <property type="entry name" value="Chromo"/>
    <property type="match status" value="1"/>
</dbReference>
<dbReference type="AlphaFoldDB" id="A0AAD5J6N4"/>
<evidence type="ECO:0000313" key="11">
    <source>
        <dbReference type="Proteomes" id="UP001064489"/>
    </source>
</evidence>
<protein>
    <submittedName>
        <fullName evidence="10">Uncharacterized protein</fullName>
    </submittedName>
</protein>
<evidence type="ECO:0000256" key="3">
    <source>
        <dbReference type="ARBA" id="ARBA00022722"/>
    </source>
</evidence>
<evidence type="ECO:0000256" key="4">
    <source>
        <dbReference type="ARBA" id="ARBA00022759"/>
    </source>
</evidence>
<dbReference type="GO" id="GO:0003676">
    <property type="term" value="F:nucleic acid binding"/>
    <property type="evidence" value="ECO:0007669"/>
    <property type="project" value="InterPro"/>
</dbReference>
<dbReference type="GO" id="GO:0015074">
    <property type="term" value="P:DNA integration"/>
    <property type="evidence" value="ECO:0007669"/>
    <property type="project" value="InterPro"/>
</dbReference>
<organism evidence="10 11">
    <name type="scientific">Acer negundo</name>
    <name type="common">Box elder</name>
    <dbReference type="NCBI Taxonomy" id="4023"/>
    <lineage>
        <taxon>Eukaryota</taxon>
        <taxon>Viridiplantae</taxon>
        <taxon>Streptophyta</taxon>
        <taxon>Embryophyta</taxon>
        <taxon>Tracheophyta</taxon>
        <taxon>Spermatophyta</taxon>
        <taxon>Magnoliopsida</taxon>
        <taxon>eudicotyledons</taxon>
        <taxon>Gunneridae</taxon>
        <taxon>Pentapetalae</taxon>
        <taxon>rosids</taxon>
        <taxon>malvids</taxon>
        <taxon>Sapindales</taxon>
        <taxon>Sapindaceae</taxon>
        <taxon>Hippocastanoideae</taxon>
        <taxon>Acereae</taxon>
        <taxon>Acer</taxon>
    </lineage>
</organism>
<comment type="caution">
    <text evidence="10">The sequence shown here is derived from an EMBL/GenBank/DDBJ whole genome shotgun (WGS) entry which is preliminary data.</text>
</comment>
<sequence length="844" mass="96948">MCVDSRAINKITIKYRFPIPRLDDMLDGLVGAQWFSKIDLRSGYHQIRIRPSDEWKTAFKSPDGLYEWLVMPFGMSNAPSIFMRMMTHMLHPYIGKFLVVYFDDILIYNPAKVNAIREWPTLKTLTEVRSFHGLASFYRRFIRHFSTIMAPISNCLKLGEFKWDSTANEAFLEIKQKMTETPVLRHPDFSKAFEISCDASEVSIGGVLSQEGHPIAFFSEKLNLAKQKYSTYDKEFYAIVRALHYWQYYVFPNEFVLYSDHQALRYLQSQKQLNPGHVKWSEFLQTFTFVIRHRPGVDNKVADALNRVLTVVQSLSITVPGLDRIKSEYSTCPNFGIIFQEILDGHRRDHVDFVIRDGYLFRGSYLCLPRTSLRDFLVWEMHVGGLAGHLGRDKTIALVEDRFYWPSLKRDVAKIVSQCRTCHLAKTTKQNTGLYTPLPVPHTPWRDLSMDFVLGLPKTVRAHDSILVVVDRFSKMAHFIPCSKTVDASLVARLFFREIVRLHGLPVTIVSDRDVRFMSYLWKTLWKLFGTTLKFSSAFHPQTDGQTEVVNRSLGNLLRCVVGDKLGNWDLFLPMAEFAYNNSIHRTTGKSPFMIVYGIFPRKPIDLAPIQLKSRTFEFATDFATHMHDLHTEVCRQIALSNDNYKLAADVHRRPLEFGEGDFVMVRICPARFPPHSVKKLHAHAIGPFRVLKRLGSNAYLLDLPADLTISPVFNVSDLYPYRGTFEPPILSSDVSTGPSSSSLPCIPPVAANHVDQVEQILDDRLVTSIQGGCRQFLVRWHGRSSAEDTWISEPEVRGFAPSLLEDYLQHHSPKSSSFQPGENDGEVVRDLRTYIRRKFRKDN</sequence>
<dbReference type="SUPFAM" id="SSF54160">
    <property type="entry name" value="Chromo domain-like"/>
    <property type="match status" value="1"/>
</dbReference>
<proteinExistence type="predicted"/>
<evidence type="ECO:0000259" key="9">
    <source>
        <dbReference type="PROSITE" id="PS50994"/>
    </source>
</evidence>
<dbReference type="Pfam" id="PF24626">
    <property type="entry name" value="SH3_Tf2-1"/>
    <property type="match status" value="1"/>
</dbReference>
<evidence type="ECO:0000256" key="1">
    <source>
        <dbReference type="ARBA" id="ARBA00022679"/>
    </source>
</evidence>
<dbReference type="InterPro" id="IPR023780">
    <property type="entry name" value="Chromo_domain"/>
</dbReference>
<evidence type="ECO:0000259" key="8">
    <source>
        <dbReference type="PROSITE" id="PS50878"/>
    </source>
</evidence>
<gene>
    <name evidence="10" type="ORF">LWI28_018114</name>
</gene>
<dbReference type="InterPro" id="IPR000953">
    <property type="entry name" value="Chromo/chromo_shadow_dom"/>
</dbReference>
<feature type="domain" description="Chromo" evidence="7">
    <location>
        <begin position="756"/>
        <end position="820"/>
    </location>
</feature>
<keyword evidence="6" id="KW-0695">RNA-directed DNA polymerase</keyword>
<keyword evidence="4" id="KW-0255">Endonuclease</keyword>
<dbReference type="InterPro" id="IPR043502">
    <property type="entry name" value="DNA/RNA_pol_sf"/>
</dbReference>
<dbReference type="PROSITE" id="PS50013">
    <property type="entry name" value="CHROMO_2"/>
    <property type="match status" value="1"/>
</dbReference>
<dbReference type="SUPFAM" id="SSF56672">
    <property type="entry name" value="DNA/RNA polymerases"/>
    <property type="match status" value="1"/>
</dbReference>
<dbReference type="Pfam" id="PF17921">
    <property type="entry name" value="Integrase_H2C2"/>
    <property type="match status" value="1"/>
</dbReference>
<dbReference type="CDD" id="cd00024">
    <property type="entry name" value="CD_CSD"/>
    <property type="match status" value="1"/>
</dbReference>
<dbReference type="Gene3D" id="3.30.70.270">
    <property type="match status" value="1"/>
</dbReference>